<dbReference type="GO" id="GO:0016491">
    <property type="term" value="F:oxidoreductase activity"/>
    <property type="evidence" value="ECO:0007669"/>
    <property type="project" value="UniProtKB-KW"/>
</dbReference>
<dbReference type="GO" id="GO:0016020">
    <property type="term" value="C:membrane"/>
    <property type="evidence" value="ECO:0007669"/>
    <property type="project" value="UniProtKB-SubCell"/>
</dbReference>
<keyword evidence="4" id="KW-0479">Metal-binding</keyword>
<feature type="transmembrane region" description="Helical" evidence="12">
    <location>
        <begin position="192"/>
        <end position="211"/>
    </location>
</feature>
<dbReference type="Proteomes" id="UP000219452">
    <property type="component" value="Unassembled WGS sequence"/>
</dbReference>
<evidence type="ECO:0000256" key="11">
    <source>
        <dbReference type="ARBA" id="ARBA00023444"/>
    </source>
</evidence>
<keyword evidence="14" id="KW-1185">Reference proteome</keyword>
<evidence type="ECO:0000256" key="3">
    <source>
        <dbReference type="ARBA" id="ARBA00022692"/>
    </source>
</evidence>
<dbReference type="PANTHER" id="PTHR35457:SF1">
    <property type="entry name" value="HEME A SYNTHASE"/>
    <property type="match status" value="1"/>
</dbReference>
<evidence type="ECO:0000313" key="13">
    <source>
        <dbReference type="EMBL" id="SOD96039.1"/>
    </source>
</evidence>
<keyword evidence="9 12" id="KW-0472">Membrane</keyword>
<protein>
    <submittedName>
        <fullName evidence="13">Cytochrome c oxidase assembly protein subunit 15</fullName>
    </submittedName>
</protein>
<keyword evidence="10" id="KW-1015">Disulfide bond</keyword>
<keyword evidence="7" id="KW-0408">Iron</keyword>
<feature type="transmembrane region" description="Helical" evidence="12">
    <location>
        <begin position="271"/>
        <end position="294"/>
    </location>
</feature>
<keyword evidence="2" id="KW-1003">Cell membrane</keyword>
<feature type="transmembrane region" description="Helical" evidence="12">
    <location>
        <begin position="18"/>
        <end position="36"/>
    </location>
</feature>
<evidence type="ECO:0000256" key="1">
    <source>
        <dbReference type="ARBA" id="ARBA00004141"/>
    </source>
</evidence>
<keyword evidence="6" id="KW-0560">Oxidoreductase</keyword>
<organism evidence="13 14">
    <name type="scientific">Spirosoma fluviale</name>
    <dbReference type="NCBI Taxonomy" id="1597977"/>
    <lineage>
        <taxon>Bacteria</taxon>
        <taxon>Pseudomonadati</taxon>
        <taxon>Bacteroidota</taxon>
        <taxon>Cytophagia</taxon>
        <taxon>Cytophagales</taxon>
        <taxon>Cytophagaceae</taxon>
        <taxon>Spirosoma</taxon>
    </lineage>
</organism>
<keyword evidence="3 12" id="KW-0812">Transmembrane</keyword>
<evidence type="ECO:0000256" key="6">
    <source>
        <dbReference type="ARBA" id="ARBA00023002"/>
    </source>
</evidence>
<evidence type="ECO:0000256" key="10">
    <source>
        <dbReference type="ARBA" id="ARBA00023157"/>
    </source>
</evidence>
<evidence type="ECO:0000256" key="7">
    <source>
        <dbReference type="ARBA" id="ARBA00023004"/>
    </source>
</evidence>
<evidence type="ECO:0000256" key="5">
    <source>
        <dbReference type="ARBA" id="ARBA00022989"/>
    </source>
</evidence>
<dbReference type="EMBL" id="OCNH01000005">
    <property type="protein sequence ID" value="SOD96039.1"/>
    <property type="molecule type" value="Genomic_DNA"/>
</dbReference>
<feature type="transmembrane region" description="Helical" evidence="12">
    <location>
        <begin position="300"/>
        <end position="320"/>
    </location>
</feature>
<comment type="subcellular location">
    <subcellularLocation>
        <location evidence="1">Membrane</location>
        <topology evidence="1">Multi-pass membrane protein</topology>
    </subcellularLocation>
</comment>
<dbReference type="OrthoDB" id="1447144at2"/>
<sequence>MISSNSLINKKEQRFQSLAFLTVIVIYLLILAGGIVRGTGSGMGCPDWPKCFGQWIPPTEISQLPANYQEVYGAKLKGEIEFNAVKTWIEYINRLLGVLSGFLVFATLINSFTYLRKDKSIVIGSLVAFLMIGVNGWLGSRVVATELAQHMITLHLLLAIVVVFALLFVLIRANAVKLKDERNTSNIGGLRGLVVLVMILTLGQIILGAQVRDALDFVVKRLGYAQRNSWIEGLDWRFYIHRSFSLVLFGLHVLVLYRLRKLSTSIVIRRLTNYLIILVVAEIGTGVIMAYLGVPAAAQPIHLLLAILIVGLQFSVSILLTPKLLIAQDKQDMSQLVQA</sequence>
<feature type="transmembrane region" description="Helical" evidence="12">
    <location>
        <begin position="121"/>
        <end position="140"/>
    </location>
</feature>
<evidence type="ECO:0000256" key="2">
    <source>
        <dbReference type="ARBA" id="ARBA00022475"/>
    </source>
</evidence>
<dbReference type="Pfam" id="PF02628">
    <property type="entry name" value="COX15-CtaA"/>
    <property type="match status" value="1"/>
</dbReference>
<dbReference type="InterPro" id="IPR050450">
    <property type="entry name" value="COX15/CtaA_HemeA_synthase"/>
</dbReference>
<dbReference type="RefSeq" id="WP_097129603.1">
    <property type="nucleotide sequence ID" value="NZ_OCNH01000005.1"/>
</dbReference>
<dbReference type="GO" id="GO:0046872">
    <property type="term" value="F:metal ion binding"/>
    <property type="evidence" value="ECO:0007669"/>
    <property type="project" value="UniProtKB-KW"/>
</dbReference>
<feature type="transmembrane region" description="Helical" evidence="12">
    <location>
        <begin position="152"/>
        <end position="171"/>
    </location>
</feature>
<reference evidence="14" key="1">
    <citation type="submission" date="2017-09" db="EMBL/GenBank/DDBJ databases">
        <authorList>
            <person name="Varghese N."/>
            <person name="Submissions S."/>
        </authorList>
    </citation>
    <scope>NUCLEOTIDE SEQUENCE [LARGE SCALE GENOMIC DNA]</scope>
    <source>
        <strain evidence="14">DSM 29961</strain>
    </source>
</reference>
<dbReference type="PANTHER" id="PTHR35457">
    <property type="entry name" value="HEME A SYNTHASE"/>
    <property type="match status" value="1"/>
</dbReference>
<proteinExistence type="predicted"/>
<dbReference type="InterPro" id="IPR003780">
    <property type="entry name" value="COX15/CtaA_fam"/>
</dbReference>
<evidence type="ECO:0000256" key="4">
    <source>
        <dbReference type="ARBA" id="ARBA00022723"/>
    </source>
</evidence>
<keyword evidence="8" id="KW-0350">Heme biosynthesis</keyword>
<evidence type="ECO:0000256" key="12">
    <source>
        <dbReference type="SAM" id="Phobius"/>
    </source>
</evidence>
<evidence type="ECO:0000256" key="9">
    <source>
        <dbReference type="ARBA" id="ARBA00023136"/>
    </source>
</evidence>
<comment type="pathway">
    <text evidence="11">Porphyrin-containing compound metabolism.</text>
</comment>
<gene>
    <name evidence="13" type="ORF">SAMN06269250_5107</name>
</gene>
<evidence type="ECO:0000313" key="14">
    <source>
        <dbReference type="Proteomes" id="UP000219452"/>
    </source>
</evidence>
<feature type="transmembrane region" description="Helical" evidence="12">
    <location>
        <begin position="239"/>
        <end position="259"/>
    </location>
</feature>
<evidence type="ECO:0000256" key="8">
    <source>
        <dbReference type="ARBA" id="ARBA00023133"/>
    </source>
</evidence>
<dbReference type="GO" id="GO:0006784">
    <property type="term" value="P:heme A biosynthetic process"/>
    <property type="evidence" value="ECO:0007669"/>
    <property type="project" value="InterPro"/>
</dbReference>
<keyword evidence="5 12" id="KW-1133">Transmembrane helix</keyword>
<accession>A0A286GLR6</accession>
<dbReference type="AlphaFoldDB" id="A0A286GLR6"/>
<name>A0A286GLR6_9BACT</name>
<feature type="transmembrane region" description="Helical" evidence="12">
    <location>
        <begin position="91"/>
        <end position="109"/>
    </location>
</feature>